<evidence type="ECO:0000313" key="3">
    <source>
        <dbReference type="EMBL" id="SUO95037.1"/>
    </source>
</evidence>
<keyword evidence="1" id="KW-0175">Coiled coil</keyword>
<gene>
    <name evidence="3" type="ORF">NCTC13337_01062</name>
</gene>
<evidence type="ECO:0000256" key="1">
    <source>
        <dbReference type="SAM" id="Coils"/>
    </source>
</evidence>
<keyword evidence="2" id="KW-0472">Membrane</keyword>
<accession>A0A380MUK8</accession>
<keyword evidence="4" id="KW-1185">Reference proteome</keyword>
<organism evidence="3 4">
    <name type="scientific">Suttonella ornithocola</name>
    <dbReference type="NCBI Taxonomy" id="279832"/>
    <lineage>
        <taxon>Bacteria</taxon>
        <taxon>Pseudomonadati</taxon>
        <taxon>Pseudomonadota</taxon>
        <taxon>Gammaproteobacteria</taxon>
        <taxon>Cardiobacteriales</taxon>
        <taxon>Cardiobacteriaceae</taxon>
        <taxon>Suttonella</taxon>
    </lineage>
</organism>
<name>A0A380MUK8_9GAMM</name>
<protein>
    <submittedName>
        <fullName evidence="3">Uncharacterized protein</fullName>
    </submittedName>
</protein>
<dbReference type="AlphaFoldDB" id="A0A380MUK8"/>
<evidence type="ECO:0000256" key="2">
    <source>
        <dbReference type="SAM" id="Phobius"/>
    </source>
</evidence>
<keyword evidence="2" id="KW-0812">Transmembrane</keyword>
<evidence type="ECO:0000313" key="4">
    <source>
        <dbReference type="Proteomes" id="UP000254601"/>
    </source>
</evidence>
<reference evidence="3 4" key="1">
    <citation type="submission" date="2018-06" db="EMBL/GenBank/DDBJ databases">
        <authorList>
            <consortium name="Pathogen Informatics"/>
            <person name="Doyle S."/>
        </authorList>
    </citation>
    <scope>NUCLEOTIDE SEQUENCE [LARGE SCALE GENOMIC DNA]</scope>
    <source>
        <strain evidence="3 4">NCTC13337</strain>
    </source>
</reference>
<dbReference type="EMBL" id="UHIC01000001">
    <property type="protein sequence ID" value="SUO95037.1"/>
    <property type="molecule type" value="Genomic_DNA"/>
</dbReference>
<dbReference type="RefSeq" id="WP_072577012.1">
    <property type="nucleotide sequence ID" value="NZ_LWHB01000125.1"/>
</dbReference>
<proteinExistence type="predicted"/>
<keyword evidence="2" id="KW-1133">Transmembrane helix</keyword>
<sequence>MEQIEIDKMLVEMQKMNAEMHKMNAETQKIAAETRKLYREMWFYPIVLTASILTALALFLKAIVQIF</sequence>
<dbReference type="Proteomes" id="UP000254601">
    <property type="component" value="Unassembled WGS sequence"/>
</dbReference>
<feature type="coiled-coil region" evidence="1">
    <location>
        <begin position="6"/>
        <end position="33"/>
    </location>
</feature>
<feature type="transmembrane region" description="Helical" evidence="2">
    <location>
        <begin position="42"/>
        <end position="64"/>
    </location>
</feature>